<proteinExistence type="inferred from homology"/>
<feature type="transmembrane region" description="Helical" evidence="7">
    <location>
        <begin position="122"/>
        <end position="143"/>
    </location>
</feature>
<evidence type="ECO:0000256" key="5">
    <source>
        <dbReference type="ARBA" id="ARBA00022989"/>
    </source>
</evidence>
<dbReference type="Proteomes" id="UP001163823">
    <property type="component" value="Chromosome 3"/>
</dbReference>
<keyword evidence="6 7" id="KW-0472">Membrane</keyword>
<evidence type="ECO:0000256" key="7">
    <source>
        <dbReference type="SAM" id="Phobius"/>
    </source>
</evidence>
<dbReference type="KEGG" id="qsa:O6P43_006014"/>
<evidence type="ECO:0000256" key="6">
    <source>
        <dbReference type="ARBA" id="ARBA00023136"/>
    </source>
</evidence>
<dbReference type="PANTHER" id="PTHR10332">
    <property type="entry name" value="EQUILIBRATIVE NUCLEOSIDE TRANSPORTER"/>
    <property type="match status" value="1"/>
</dbReference>
<organism evidence="8 9">
    <name type="scientific">Quillaja saponaria</name>
    <name type="common">Soap bark tree</name>
    <dbReference type="NCBI Taxonomy" id="32244"/>
    <lineage>
        <taxon>Eukaryota</taxon>
        <taxon>Viridiplantae</taxon>
        <taxon>Streptophyta</taxon>
        <taxon>Embryophyta</taxon>
        <taxon>Tracheophyta</taxon>
        <taxon>Spermatophyta</taxon>
        <taxon>Magnoliopsida</taxon>
        <taxon>eudicotyledons</taxon>
        <taxon>Gunneridae</taxon>
        <taxon>Pentapetalae</taxon>
        <taxon>rosids</taxon>
        <taxon>fabids</taxon>
        <taxon>Fabales</taxon>
        <taxon>Quillajaceae</taxon>
        <taxon>Quillaja</taxon>
    </lineage>
</organism>
<accession>A0AAD7Q7C7</accession>
<dbReference type="PANTHER" id="PTHR10332:SF38">
    <property type="entry name" value="EQUILIBRATIVE NUCLEOTIDE TRANSPORTER 3-RELATED"/>
    <property type="match status" value="1"/>
</dbReference>
<comment type="subcellular location">
    <subcellularLocation>
        <location evidence="1">Membrane</location>
        <topology evidence="1">Multi-pass membrane protein</topology>
    </subcellularLocation>
</comment>
<keyword evidence="3" id="KW-0813">Transport</keyword>
<reference evidence="8" key="1">
    <citation type="journal article" date="2023" name="Science">
        <title>Elucidation of the pathway for biosynthesis of saponin adjuvants from the soapbark tree.</title>
        <authorList>
            <person name="Reed J."/>
            <person name="Orme A."/>
            <person name="El-Demerdash A."/>
            <person name="Owen C."/>
            <person name="Martin L.B.B."/>
            <person name="Misra R.C."/>
            <person name="Kikuchi S."/>
            <person name="Rejzek M."/>
            <person name="Martin A.C."/>
            <person name="Harkess A."/>
            <person name="Leebens-Mack J."/>
            <person name="Louveau T."/>
            <person name="Stephenson M.J."/>
            <person name="Osbourn A."/>
        </authorList>
    </citation>
    <scope>NUCLEOTIDE SEQUENCE</scope>
    <source>
        <strain evidence="8">S10</strain>
    </source>
</reference>
<protein>
    <submittedName>
        <fullName evidence="8">Equilibrative nucleotide transporter 3-like</fullName>
    </submittedName>
</protein>
<keyword evidence="5 7" id="KW-1133">Transmembrane helix</keyword>
<evidence type="ECO:0000256" key="2">
    <source>
        <dbReference type="ARBA" id="ARBA00007965"/>
    </source>
</evidence>
<evidence type="ECO:0000256" key="1">
    <source>
        <dbReference type="ARBA" id="ARBA00004141"/>
    </source>
</evidence>
<dbReference type="GO" id="GO:0005886">
    <property type="term" value="C:plasma membrane"/>
    <property type="evidence" value="ECO:0007669"/>
    <property type="project" value="TreeGrafter"/>
</dbReference>
<keyword evidence="9" id="KW-1185">Reference proteome</keyword>
<evidence type="ECO:0000313" key="9">
    <source>
        <dbReference type="Proteomes" id="UP001163823"/>
    </source>
</evidence>
<comment type="caution">
    <text evidence="8">The sequence shown here is derived from an EMBL/GenBank/DDBJ whole genome shotgun (WGS) entry which is preliminary data.</text>
</comment>
<gene>
    <name evidence="8" type="ORF">O6P43_006014</name>
</gene>
<sequence>MALLSFLQVTTVKHLPEYNEYSATTPRELTQLDDDQEKSLLSPLAGIDDVTYFHHWRQHSLCFDIQITVSLDIHLSSLLKVQNCGLIQFLMNDKTTWILLDTTFVVIWCSQLDLATSGKGAVGHYICLCVFCASFGVANAYVLGGMVGELSFMCPELLQSFLAGATASGALASGLTQK</sequence>
<evidence type="ECO:0000256" key="4">
    <source>
        <dbReference type="ARBA" id="ARBA00022692"/>
    </source>
</evidence>
<dbReference type="GO" id="GO:0005337">
    <property type="term" value="F:nucleoside transmembrane transporter activity"/>
    <property type="evidence" value="ECO:0007669"/>
    <property type="project" value="InterPro"/>
</dbReference>
<evidence type="ECO:0000313" key="8">
    <source>
        <dbReference type="EMBL" id="KAJ7976197.1"/>
    </source>
</evidence>
<name>A0AAD7Q7C7_QUISA</name>
<evidence type="ECO:0000256" key="3">
    <source>
        <dbReference type="ARBA" id="ARBA00022448"/>
    </source>
</evidence>
<dbReference type="AlphaFoldDB" id="A0AAD7Q7C7"/>
<comment type="similarity">
    <text evidence="2">Belongs to the SLC29A/ENT transporter (TC 2.A.57) family.</text>
</comment>
<keyword evidence="4 7" id="KW-0812">Transmembrane</keyword>
<dbReference type="EMBL" id="JARAOO010000003">
    <property type="protein sequence ID" value="KAJ7976197.1"/>
    <property type="molecule type" value="Genomic_DNA"/>
</dbReference>
<dbReference type="InterPro" id="IPR002259">
    <property type="entry name" value="Eqnu_transpt"/>
</dbReference>